<accession>A0A8C7A0W1</accession>
<reference evidence="1" key="1">
    <citation type="submission" date="2025-08" db="UniProtKB">
        <authorList>
            <consortium name="Ensembl"/>
        </authorList>
    </citation>
    <scope>IDENTIFICATION</scope>
</reference>
<evidence type="ECO:0000313" key="2">
    <source>
        <dbReference type="Proteomes" id="UP000694425"/>
    </source>
</evidence>
<proteinExistence type="predicted"/>
<reference evidence="1" key="2">
    <citation type="submission" date="2025-09" db="UniProtKB">
        <authorList>
            <consortium name="Ensembl"/>
        </authorList>
    </citation>
    <scope>IDENTIFICATION</scope>
</reference>
<dbReference type="AlphaFoldDB" id="A0A8C7A0W1"/>
<dbReference type="Ensembl" id="ENSNVIT00000000238.1">
    <property type="protein sequence ID" value="ENSNVIP00000000203.1"/>
    <property type="gene ID" value="ENSNVIG00000000217.1"/>
</dbReference>
<dbReference type="Proteomes" id="UP000694425">
    <property type="component" value="Unplaced"/>
</dbReference>
<name>A0A8C7A0W1_NEOVI</name>
<protein>
    <submittedName>
        <fullName evidence="1">Uncharacterized protein</fullName>
    </submittedName>
</protein>
<evidence type="ECO:0000313" key="1">
    <source>
        <dbReference type="Ensembl" id="ENSNVIP00000000203.1"/>
    </source>
</evidence>
<organism evidence="1 2">
    <name type="scientific">Neovison vison</name>
    <name type="common">American mink</name>
    <name type="synonym">Mustela vison</name>
    <dbReference type="NCBI Taxonomy" id="452646"/>
    <lineage>
        <taxon>Eukaryota</taxon>
        <taxon>Metazoa</taxon>
        <taxon>Chordata</taxon>
        <taxon>Craniata</taxon>
        <taxon>Vertebrata</taxon>
        <taxon>Euteleostomi</taxon>
        <taxon>Mammalia</taxon>
        <taxon>Eutheria</taxon>
        <taxon>Laurasiatheria</taxon>
        <taxon>Carnivora</taxon>
        <taxon>Caniformia</taxon>
        <taxon>Musteloidea</taxon>
        <taxon>Mustelidae</taxon>
        <taxon>Mustelinae</taxon>
        <taxon>Neogale</taxon>
    </lineage>
</organism>
<keyword evidence="2" id="KW-1185">Reference proteome</keyword>
<sequence length="69" mass="7502">APGWLSCLSNCLSNHYINNLMAPVRMAVMCYKDSPSIRATNLGKSLSTSCQLRLVSWLAKTGQDLSQVG</sequence>